<dbReference type="AlphaFoldDB" id="A0A9Q0FAH8"/>
<keyword evidence="1" id="KW-0812">Transmembrane</keyword>
<evidence type="ECO:0000256" key="1">
    <source>
        <dbReference type="SAM" id="Phobius"/>
    </source>
</evidence>
<dbReference type="Proteomes" id="UP001141552">
    <property type="component" value="Unassembled WGS sequence"/>
</dbReference>
<evidence type="ECO:0000313" key="3">
    <source>
        <dbReference type="Proteomes" id="UP001141552"/>
    </source>
</evidence>
<sequence>MSRATQGKGCNPARMAWAENLFQKLEALCSEVEDVKWTMVLLQSIAGHMFVNACMLILAVVALLGELL</sequence>
<keyword evidence="1" id="KW-1133">Transmembrane helix</keyword>
<organism evidence="2 3">
    <name type="scientific">Turnera subulata</name>
    <dbReference type="NCBI Taxonomy" id="218843"/>
    <lineage>
        <taxon>Eukaryota</taxon>
        <taxon>Viridiplantae</taxon>
        <taxon>Streptophyta</taxon>
        <taxon>Embryophyta</taxon>
        <taxon>Tracheophyta</taxon>
        <taxon>Spermatophyta</taxon>
        <taxon>Magnoliopsida</taxon>
        <taxon>eudicotyledons</taxon>
        <taxon>Gunneridae</taxon>
        <taxon>Pentapetalae</taxon>
        <taxon>rosids</taxon>
        <taxon>fabids</taxon>
        <taxon>Malpighiales</taxon>
        <taxon>Passifloraceae</taxon>
        <taxon>Turnera</taxon>
    </lineage>
</organism>
<reference evidence="2" key="1">
    <citation type="submission" date="2022-02" db="EMBL/GenBank/DDBJ databases">
        <authorList>
            <person name="Henning P.M."/>
            <person name="McCubbin A.G."/>
            <person name="Shore J.S."/>
        </authorList>
    </citation>
    <scope>NUCLEOTIDE SEQUENCE</scope>
    <source>
        <strain evidence="2">F60SS</strain>
        <tissue evidence="2">Leaves</tissue>
    </source>
</reference>
<keyword evidence="3" id="KW-1185">Reference proteome</keyword>
<comment type="caution">
    <text evidence="2">The sequence shown here is derived from an EMBL/GenBank/DDBJ whole genome shotgun (WGS) entry which is preliminary data.</text>
</comment>
<name>A0A9Q0FAH8_9ROSI</name>
<keyword evidence="1" id="KW-0472">Membrane</keyword>
<reference evidence="2" key="2">
    <citation type="journal article" date="2023" name="Plants (Basel)">
        <title>Annotation of the Turnera subulata (Passifloraceae) Draft Genome Reveals the S-Locus Evolved after the Divergence of Turneroideae from Passifloroideae in a Stepwise Manner.</title>
        <authorList>
            <person name="Henning P.M."/>
            <person name="Roalson E.H."/>
            <person name="Mir W."/>
            <person name="McCubbin A.G."/>
            <person name="Shore J.S."/>
        </authorList>
    </citation>
    <scope>NUCLEOTIDE SEQUENCE</scope>
    <source>
        <strain evidence="2">F60SS</strain>
    </source>
</reference>
<evidence type="ECO:0000313" key="2">
    <source>
        <dbReference type="EMBL" id="KAJ4827928.1"/>
    </source>
</evidence>
<feature type="transmembrane region" description="Helical" evidence="1">
    <location>
        <begin position="45"/>
        <end position="65"/>
    </location>
</feature>
<dbReference type="EMBL" id="JAKUCV010006305">
    <property type="protein sequence ID" value="KAJ4827928.1"/>
    <property type="molecule type" value="Genomic_DNA"/>
</dbReference>
<proteinExistence type="predicted"/>
<accession>A0A9Q0FAH8</accession>
<gene>
    <name evidence="2" type="ORF">Tsubulata_032088</name>
</gene>
<protein>
    <submittedName>
        <fullName evidence="2">Uncharacterized protein</fullName>
    </submittedName>
</protein>